<dbReference type="EMBL" id="CAXAMM010025780">
    <property type="protein sequence ID" value="CAK9057622.1"/>
    <property type="molecule type" value="Genomic_DNA"/>
</dbReference>
<evidence type="ECO:0000313" key="2">
    <source>
        <dbReference type="Proteomes" id="UP001642464"/>
    </source>
</evidence>
<reference evidence="1 2" key="1">
    <citation type="submission" date="2024-02" db="EMBL/GenBank/DDBJ databases">
        <authorList>
            <person name="Chen Y."/>
            <person name="Shah S."/>
            <person name="Dougan E. K."/>
            <person name="Thang M."/>
            <person name="Chan C."/>
        </authorList>
    </citation>
    <scope>NUCLEOTIDE SEQUENCE [LARGE SCALE GENOMIC DNA]</scope>
</reference>
<accession>A0ABP0N3F1</accession>
<sequence>DRKPLVEKLSDLPKDALLKQVEAQVRQMKANNDDADLLEALLEYWETNAETLTAAAPSLKFFEPPNDWTKRKCSP</sequence>
<comment type="caution">
    <text evidence="1">The sequence shown here is derived from an EMBL/GenBank/DDBJ whole genome shotgun (WGS) entry which is preliminary data.</text>
</comment>
<proteinExistence type="predicted"/>
<evidence type="ECO:0000313" key="1">
    <source>
        <dbReference type="EMBL" id="CAK9057622.1"/>
    </source>
</evidence>
<protein>
    <submittedName>
        <fullName evidence="1">Uncharacterized protein</fullName>
    </submittedName>
</protein>
<organism evidence="1 2">
    <name type="scientific">Durusdinium trenchii</name>
    <dbReference type="NCBI Taxonomy" id="1381693"/>
    <lineage>
        <taxon>Eukaryota</taxon>
        <taxon>Sar</taxon>
        <taxon>Alveolata</taxon>
        <taxon>Dinophyceae</taxon>
        <taxon>Suessiales</taxon>
        <taxon>Symbiodiniaceae</taxon>
        <taxon>Durusdinium</taxon>
    </lineage>
</organism>
<gene>
    <name evidence="1" type="ORF">SCF082_LOCUS30887</name>
</gene>
<dbReference type="Proteomes" id="UP001642464">
    <property type="component" value="Unassembled WGS sequence"/>
</dbReference>
<feature type="non-terminal residue" evidence="1">
    <location>
        <position position="1"/>
    </location>
</feature>
<keyword evidence="2" id="KW-1185">Reference proteome</keyword>
<name>A0ABP0N3F1_9DINO</name>